<organism evidence="2 3">
    <name type="scientific">Massilia atriviolacea</name>
    <dbReference type="NCBI Taxonomy" id="2495579"/>
    <lineage>
        <taxon>Bacteria</taxon>
        <taxon>Pseudomonadati</taxon>
        <taxon>Pseudomonadota</taxon>
        <taxon>Betaproteobacteria</taxon>
        <taxon>Burkholderiales</taxon>
        <taxon>Oxalobacteraceae</taxon>
        <taxon>Telluria group</taxon>
        <taxon>Massilia</taxon>
    </lineage>
</organism>
<evidence type="ECO:0000313" key="2">
    <source>
        <dbReference type="EMBL" id="RSZ56232.1"/>
    </source>
</evidence>
<dbReference type="RefSeq" id="WP_126076813.1">
    <property type="nucleotide sequence ID" value="NZ_CP051166.1"/>
</dbReference>
<reference evidence="2 3" key="1">
    <citation type="submission" date="2018-12" db="EMBL/GenBank/DDBJ databases">
        <authorList>
            <person name="Yang E."/>
        </authorList>
    </citation>
    <scope>NUCLEOTIDE SEQUENCE [LARGE SCALE GENOMIC DNA]</scope>
    <source>
        <strain evidence="2 3">SOD</strain>
    </source>
</reference>
<name>A0A430HFF6_9BURK</name>
<protein>
    <submittedName>
        <fullName evidence="2">Uncharacterized protein</fullName>
    </submittedName>
</protein>
<comment type="caution">
    <text evidence="2">The sequence shown here is derived from an EMBL/GenBank/DDBJ whole genome shotgun (WGS) entry which is preliminary data.</text>
</comment>
<dbReference type="EMBL" id="RXLQ01000017">
    <property type="protein sequence ID" value="RSZ56232.1"/>
    <property type="molecule type" value="Genomic_DNA"/>
</dbReference>
<evidence type="ECO:0000313" key="3">
    <source>
        <dbReference type="Proteomes" id="UP000278085"/>
    </source>
</evidence>
<dbReference type="OrthoDB" id="9947711at2"/>
<keyword evidence="3" id="KW-1185">Reference proteome</keyword>
<proteinExistence type="predicted"/>
<sequence length="60" mass="6118">MTESTSSGTQNKQSGSPETEADVNSAAGKKEDKSSHDATSRIKAGKDEGAGGGAKQKQNH</sequence>
<dbReference type="Proteomes" id="UP000278085">
    <property type="component" value="Unassembled WGS sequence"/>
</dbReference>
<evidence type="ECO:0000256" key="1">
    <source>
        <dbReference type="SAM" id="MobiDB-lite"/>
    </source>
</evidence>
<accession>A0A430HFF6</accession>
<feature type="region of interest" description="Disordered" evidence="1">
    <location>
        <begin position="1"/>
        <end position="60"/>
    </location>
</feature>
<dbReference type="AlphaFoldDB" id="A0A430HFF6"/>
<feature type="compositionally biased region" description="Basic and acidic residues" evidence="1">
    <location>
        <begin position="28"/>
        <end position="49"/>
    </location>
</feature>
<feature type="compositionally biased region" description="Polar residues" evidence="1">
    <location>
        <begin position="1"/>
        <end position="17"/>
    </location>
</feature>
<gene>
    <name evidence="2" type="ORF">EJB06_25375</name>
</gene>